<evidence type="ECO:0000313" key="4">
    <source>
        <dbReference type="Proteomes" id="UP000054481"/>
    </source>
</evidence>
<protein>
    <recommendedName>
        <fullName evidence="2">Stc1 domain-containing protein</fullName>
    </recommendedName>
</protein>
<dbReference type="InterPro" id="IPR024630">
    <property type="entry name" value="Stc1"/>
</dbReference>
<evidence type="ECO:0000313" key="3">
    <source>
        <dbReference type="EMBL" id="KJZ71976.1"/>
    </source>
</evidence>
<dbReference type="Proteomes" id="UP000054481">
    <property type="component" value="Unassembled WGS sequence"/>
</dbReference>
<feature type="compositionally biased region" description="Low complexity" evidence="1">
    <location>
        <begin position="174"/>
        <end position="189"/>
    </location>
</feature>
<feature type="compositionally biased region" description="Polar residues" evidence="1">
    <location>
        <begin position="196"/>
        <end position="218"/>
    </location>
</feature>
<reference evidence="3 4" key="1">
    <citation type="journal article" date="2014" name="Genome Biol. Evol.">
        <title>Comparative genomics and transcriptomics analyses reveal divergent lifestyle features of nematode endoparasitic fungus Hirsutella minnesotensis.</title>
        <authorList>
            <person name="Lai Y."/>
            <person name="Liu K."/>
            <person name="Zhang X."/>
            <person name="Zhang X."/>
            <person name="Li K."/>
            <person name="Wang N."/>
            <person name="Shu C."/>
            <person name="Wu Y."/>
            <person name="Wang C."/>
            <person name="Bushley K.E."/>
            <person name="Xiang M."/>
            <person name="Liu X."/>
        </authorList>
    </citation>
    <scope>NUCLEOTIDE SEQUENCE [LARGE SCALE GENOMIC DNA]</scope>
    <source>
        <strain evidence="3 4">3608</strain>
    </source>
</reference>
<dbReference type="Pfam" id="PF12898">
    <property type="entry name" value="Stc1"/>
    <property type="match status" value="1"/>
</dbReference>
<dbReference type="OrthoDB" id="3514033at2759"/>
<proteinExistence type="predicted"/>
<evidence type="ECO:0000256" key="1">
    <source>
        <dbReference type="SAM" id="MobiDB-lite"/>
    </source>
</evidence>
<dbReference type="AlphaFoldDB" id="A0A0F7ZH40"/>
<keyword evidence="4" id="KW-1185">Reference proteome</keyword>
<feature type="compositionally biased region" description="Polar residues" evidence="1">
    <location>
        <begin position="144"/>
        <end position="166"/>
    </location>
</feature>
<organism evidence="3 4">
    <name type="scientific">Hirsutella minnesotensis 3608</name>
    <dbReference type="NCBI Taxonomy" id="1043627"/>
    <lineage>
        <taxon>Eukaryota</taxon>
        <taxon>Fungi</taxon>
        <taxon>Dikarya</taxon>
        <taxon>Ascomycota</taxon>
        <taxon>Pezizomycotina</taxon>
        <taxon>Sordariomycetes</taxon>
        <taxon>Hypocreomycetidae</taxon>
        <taxon>Hypocreales</taxon>
        <taxon>Ophiocordycipitaceae</taxon>
        <taxon>Hirsutella</taxon>
    </lineage>
</organism>
<evidence type="ECO:0000259" key="2">
    <source>
        <dbReference type="Pfam" id="PF12898"/>
    </source>
</evidence>
<sequence>MSGQNTGSLPTLFRCKVGGEWKPLSAFSSTQLKFIERRPGSRGNVDAANSGMTCREHSAGARTEIRCEVCNLIKPADCFSRSSRRRDEPICKRCGAWEEVQEPGVTPFHLETGHISIEEELNETFKRDFNESTDFFDDDDDEQPPSSGFSSLSLQDGRTKATSGTLAQKDDSHAPISSAASVASSTLSSLPPHLRPNTSTPLLQLGPSNAGQSGLSTPSGYSSARSDASFSSLRAATIQGRRAPGAQSYNAWDPTGNLHRAVKTPTVASASEAGSQSSAAVAVDGWGQRQEPEAAKWEVAGKENKKSRKGGWAKAPRLTKAELCAAEPAPHVNAQVKDPGLDAQMRMNYCQSEDSNY</sequence>
<feature type="region of interest" description="Disordered" evidence="1">
    <location>
        <begin position="131"/>
        <end position="226"/>
    </location>
</feature>
<accession>A0A0F7ZH40</accession>
<name>A0A0F7ZH40_9HYPO</name>
<feature type="domain" description="Stc1" evidence="2">
    <location>
        <begin position="14"/>
        <end position="94"/>
    </location>
</feature>
<dbReference type="EMBL" id="KQ030556">
    <property type="protein sequence ID" value="KJZ71976.1"/>
    <property type="molecule type" value="Genomic_DNA"/>
</dbReference>
<gene>
    <name evidence="3" type="ORF">HIM_08656</name>
</gene>
<feature type="compositionally biased region" description="Acidic residues" evidence="1">
    <location>
        <begin position="134"/>
        <end position="143"/>
    </location>
</feature>
<feature type="region of interest" description="Disordered" evidence="1">
    <location>
        <begin position="281"/>
        <end position="315"/>
    </location>
</feature>
<feature type="compositionally biased region" description="Basic and acidic residues" evidence="1">
    <location>
        <begin position="290"/>
        <end position="304"/>
    </location>
</feature>